<protein>
    <recommendedName>
        <fullName evidence="4">tRNA-splicing endonuclease subunit Sen2</fullName>
        <ecNumber evidence="4">4.6.1.16</ecNumber>
    </recommendedName>
</protein>
<dbReference type="OMA" id="YSHPYWK"/>
<dbReference type="FunCoup" id="A0A168T1J2">
    <property type="interactions" value="21"/>
</dbReference>
<feature type="active site" evidence="5">
    <location>
        <position position="236"/>
    </location>
</feature>
<evidence type="ECO:0000313" key="8">
    <source>
        <dbReference type="EMBL" id="SAM09312.1"/>
    </source>
</evidence>
<dbReference type="Gene3D" id="3.40.1350.10">
    <property type="match status" value="1"/>
</dbReference>
<feature type="active site" evidence="5">
    <location>
        <position position="228"/>
    </location>
</feature>
<evidence type="ECO:0000256" key="4">
    <source>
        <dbReference type="PIRNR" id="PIRNR011789"/>
    </source>
</evidence>
<dbReference type="InterPro" id="IPR011856">
    <property type="entry name" value="tRNA_endonuc-like_dom_sf"/>
</dbReference>
<organism evidence="8">
    <name type="scientific">Absidia glauca</name>
    <name type="common">Pin mould</name>
    <dbReference type="NCBI Taxonomy" id="4829"/>
    <lineage>
        <taxon>Eukaryota</taxon>
        <taxon>Fungi</taxon>
        <taxon>Fungi incertae sedis</taxon>
        <taxon>Mucoromycota</taxon>
        <taxon>Mucoromycotina</taxon>
        <taxon>Mucoromycetes</taxon>
        <taxon>Mucorales</taxon>
        <taxon>Cunninghamellaceae</taxon>
        <taxon>Absidia</taxon>
    </lineage>
</organism>
<dbReference type="PANTHER" id="PTHR21227:SF0">
    <property type="entry name" value="TRNA-SPLICING ENDONUCLEASE SUBUNIT SEN2"/>
    <property type="match status" value="1"/>
</dbReference>
<dbReference type="InParanoid" id="A0A168T1J2"/>
<dbReference type="GO" id="GO:0003676">
    <property type="term" value="F:nucleic acid binding"/>
    <property type="evidence" value="ECO:0007669"/>
    <property type="project" value="InterPro"/>
</dbReference>
<feature type="domain" description="tRNA intron endonuclease catalytic" evidence="7">
    <location>
        <begin position="198"/>
        <end position="278"/>
    </location>
</feature>
<dbReference type="InterPro" id="IPR036167">
    <property type="entry name" value="tRNA_intron_Endo_cat-like_sf"/>
</dbReference>
<dbReference type="OrthoDB" id="10249562at2759"/>
<dbReference type="GO" id="GO:0000379">
    <property type="term" value="P:tRNA-type intron splice site recognition and cleavage"/>
    <property type="evidence" value="ECO:0007669"/>
    <property type="project" value="TreeGrafter"/>
</dbReference>
<dbReference type="GO" id="GO:0000214">
    <property type="term" value="C:tRNA-intron endonuclease complex"/>
    <property type="evidence" value="ECO:0007669"/>
    <property type="project" value="UniProtKB-UniRule"/>
</dbReference>
<dbReference type="Proteomes" id="UP000078561">
    <property type="component" value="Unassembled WGS sequence"/>
</dbReference>
<comment type="similarity">
    <text evidence="1 4">Belongs to the tRNA-intron endonuclease family.</text>
</comment>
<keyword evidence="9" id="KW-1185">Reference proteome</keyword>
<dbReference type="EMBL" id="LT555008">
    <property type="protein sequence ID" value="SAM09312.1"/>
    <property type="molecule type" value="Genomic_DNA"/>
</dbReference>
<dbReference type="SUPFAM" id="SSF53032">
    <property type="entry name" value="tRNA-intron endonuclease catalytic domain-like"/>
    <property type="match status" value="1"/>
</dbReference>
<comment type="function">
    <text evidence="4">Constitutes one of the two catalytic subunit of the tRNA-splicing endonuclease complex, a complex responsible for identification and cleavage of the splice sites in pre-tRNA. It cleaves pre-tRNA at the 5'- and 3'-splice sites to release the intron. The products are an intron and two tRNA half-molecules bearing 2',3'-cyclic phosphate and 5'-OH termini. There are no conserved sequences at the splice sites, but the intron is invariably located at the same site in the gene, placing the splice sites an invariant distance from the constant structural features of the tRNA body.</text>
</comment>
<evidence type="ECO:0000313" key="9">
    <source>
        <dbReference type="Proteomes" id="UP000078561"/>
    </source>
</evidence>
<feature type="compositionally biased region" description="Basic residues" evidence="6">
    <location>
        <begin position="98"/>
        <end position="111"/>
    </location>
</feature>
<dbReference type="STRING" id="4829.A0A168T1J2"/>
<dbReference type="PANTHER" id="PTHR21227">
    <property type="entry name" value="TRNA-SPLICING ENDONUCLEASE SUBUNIT SEN2"/>
    <property type="match status" value="1"/>
</dbReference>
<dbReference type="PIRSF" id="PIRSF011789">
    <property type="entry name" value="tRNA_splic_SEN2"/>
    <property type="match status" value="1"/>
</dbReference>
<proteinExistence type="inferred from homology"/>
<evidence type="ECO:0000256" key="3">
    <source>
        <dbReference type="ARBA" id="ARBA00023239"/>
    </source>
</evidence>
<gene>
    <name evidence="8" type="primary">ABSGL_14988.1 scaffold 15162</name>
</gene>
<reference evidence="8" key="1">
    <citation type="submission" date="2016-04" db="EMBL/GenBank/DDBJ databases">
        <authorList>
            <person name="Evans L.H."/>
            <person name="Alamgir A."/>
            <person name="Owens N."/>
            <person name="Weber N.D."/>
            <person name="Virtaneva K."/>
            <person name="Barbian K."/>
            <person name="Babar A."/>
            <person name="Rosenke K."/>
        </authorList>
    </citation>
    <scope>NUCLEOTIDE SEQUENCE [LARGE SCALE GENOMIC DNA]</scope>
    <source>
        <strain evidence="8">CBS 101.48</strain>
    </source>
</reference>
<keyword evidence="2 4" id="KW-0819">tRNA processing</keyword>
<name>A0A168T1J2_ABSGL</name>
<dbReference type="InterPro" id="IPR006677">
    <property type="entry name" value="tRNA_intron_Endonuc_cat-like"/>
</dbReference>
<dbReference type="GO" id="GO:0000213">
    <property type="term" value="F:tRNA-intron lyase activity"/>
    <property type="evidence" value="ECO:0007669"/>
    <property type="project" value="UniProtKB-UniRule"/>
</dbReference>
<dbReference type="Pfam" id="PF01974">
    <property type="entry name" value="tRNA_int_endo"/>
    <property type="match status" value="1"/>
</dbReference>
<keyword evidence="3 4" id="KW-0456">Lyase</keyword>
<evidence type="ECO:0000256" key="5">
    <source>
        <dbReference type="PIRSR" id="PIRSR011789-1"/>
    </source>
</evidence>
<dbReference type="EC" id="4.6.1.16" evidence="4"/>
<evidence type="ECO:0000256" key="2">
    <source>
        <dbReference type="ARBA" id="ARBA00022694"/>
    </source>
</evidence>
<dbReference type="CDD" id="cd22363">
    <property type="entry name" value="tRNA-intron_lyase_C"/>
    <property type="match status" value="1"/>
</dbReference>
<dbReference type="InterPro" id="IPR016589">
    <property type="entry name" value="tRNA_splic_SEN2"/>
</dbReference>
<dbReference type="InterPro" id="IPR006676">
    <property type="entry name" value="tRNA_splic"/>
</dbReference>
<accession>A0A168T1J2</accession>
<dbReference type="GO" id="GO:0005737">
    <property type="term" value="C:cytoplasm"/>
    <property type="evidence" value="ECO:0007669"/>
    <property type="project" value="TreeGrafter"/>
</dbReference>
<feature type="active site" evidence="5">
    <location>
        <position position="270"/>
    </location>
</feature>
<dbReference type="AlphaFoldDB" id="A0A168T1J2"/>
<evidence type="ECO:0000256" key="1">
    <source>
        <dbReference type="ARBA" id="ARBA00008078"/>
    </source>
</evidence>
<evidence type="ECO:0000259" key="7">
    <source>
        <dbReference type="Pfam" id="PF01974"/>
    </source>
</evidence>
<dbReference type="NCBIfam" id="TIGR00324">
    <property type="entry name" value="endA"/>
    <property type="match status" value="1"/>
</dbReference>
<sequence>MSKIKKQPKKDAIPLPISIDSGPYWYTLLKRWFSSPKRLTGIYMAYGKFVWIRQQDHGLYQQGHFGKGTLSRSEPTWWSRLAQVHQDHELTPEQITVARRKQRRQQQRNKRPQTNLSSTSNVDDESSQQDDLWTLTELAEWAQGENHECFQLDLFEAFFLVYGIDILDILDKEGNRLCIEKCWTTFSDAYSCRDPDSFAIKYVAYHYYRSQGWTPKDGLKFGVDFVLYQLGPIYRHAEFAVLVIPTHEKQQPYTWTQLLGLNRVCNQVKKTLVLCYVTPPQSNPWKLSDLDQCTVRQVIMKRWSPGSNRE</sequence>
<feature type="region of interest" description="Disordered" evidence="6">
    <location>
        <begin position="92"/>
        <end position="128"/>
    </location>
</feature>
<evidence type="ECO:0000256" key="6">
    <source>
        <dbReference type="SAM" id="MobiDB-lite"/>
    </source>
</evidence>